<organism evidence="2 3">
    <name type="scientific">Mesoplasma melaleucae</name>
    <dbReference type="NCBI Taxonomy" id="81459"/>
    <lineage>
        <taxon>Bacteria</taxon>
        <taxon>Bacillati</taxon>
        <taxon>Mycoplasmatota</taxon>
        <taxon>Mollicutes</taxon>
        <taxon>Entomoplasmatales</taxon>
        <taxon>Entomoplasmataceae</taxon>
        <taxon>Mesoplasma</taxon>
    </lineage>
</organism>
<evidence type="ECO:0000256" key="1">
    <source>
        <dbReference type="SAM" id="Phobius"/>
    </source>
</evidence>
<dbReference type="STRING" id="1408435.GCA_000685885_00282"/>
<proteinExistence type="predicted"/>
<feature type="transmembrane region" description="Helical" evidence="1">
    <location>
        <begin position="1111"/>
        <end position="1138"/>
    </location>
</feature>
<accession>A0A2K8NWV1</accession>
<reference evidence="2 3" key="1">
    <citation type="submission" date="2017-11" db="EMBL/GenBank/DDBJ databases">
        <title>Genome sequence of Entomoplasma melaleucae M1 (ATCC 49191).</title>
        <authorList>
            <person name="Lo W.-S."/>
            <person name="Gasparich G.E."/>
            <person name="Kuo C.-H."/>
        </authorList>
    </citation>
    <scope>NUCLEOTIDE SEQUENCE [LARGE SCALE GENOMIC DNA]</scope>
    <source>
        <strain evidence="2 3">M1</strain>
    </source>
</reference>
<dbReference type="KEGG" id="eml:EMELA_v1c00930"/>
<evidence type="ECO:0000313" key="2">
    <source>
        <dbReference type="EMBL" id="ATZ17678.1"/>
    </source>
</evidence>
<dbReference type="EMBL" id="CP024964">
    <property type="protein sequence ID" value="ATZ17678.1"/>
    <property type="molecule type" value="Genomic_DNA"/>
</dbReference>
<keyword evidence="1" id="KW-0472">Membrane</keyword>
<feature type="transmembrane region" description="Helical" evidence="1">
    <location>
        <begin position="449"/>
        <end position="476"/>
    </location>
</feature>
<dbReference type="AlphaFoldDB" id="A0A2K8NWV1"/>
<dbReference type="Proteomes" id="UP000231896">
    <property type="component" value="Chromosome"/>
</dbReference>
<feature type="transmembrane region" description="Helical" evidence="1">
    <location>
        <begin position="1071"/>
        <end position="1090"/>
    </location>
</feature>
<feature type="transmembrane region" description="Helical" evidence="1">
    <location>
        <begin position="408"/>
        <end position="428"/>
    </location>
</feature>
<name>A0A2K8NWV1_9MOLU</name>
<feature type="transmembrane region" description="Helical" evidence="1">
    <location>
        <begin position="20"/>
        <end position="45"/>
    </location>
</feature>
<protein>
    <submittedName>
        <fullName evidence="2">Uncharacterized protein</fullName>
    </submittedName>
</protein>
<feature type="transmembrane region" description="Helical" evidence="1">
    <location>
        <begin position="1158"/>
        <end position="1181"/>
    </location>
</feature>
<evidence type="ECO:0000313" key="3">
    <source>
        <dbReference type="Proteomes" id="UP000231896"/>
    </source>
</evidence>
<keyword evidence="1" id="KW-1133">Transmembrane helix</keyword>
<keyword evidence="3" id="KW-1185">Reference proteome</keyword>
<gene>
    <name evidence="2" type="ORF">EMELA_v1c00930</name>
</gene>
<dbReference type="OrthoDB" id="391687at2"/>
<dbReference type="RefSeq" id="WP_028123989.1">
    <property type="nucleotide sequence ID" value="NZ_CP024964.1"/>
</dbReference>
<sequence>MKLRLILKQSWKDYKNKSILYFVFVMFLTIILGLIIGILAFISYAQLNYDQAHQTKYAGQVYIRNNIASERNKDEILEQRAIVDKDGKLKQYIIDNLNPKTVKKINNYFSSADIEIIVNDYIDILGKFFNGNIKTLKNTSKEVISTLSDQYNTNSNLIVDINKDLYWNLPAVSSELMLIYFYDTLKADHQLWFNPIFSDFKDKFNNYLVAYLAPTYRDNVKSDEEYNKHREFHESSASNFHIYEEKKTAEFSEEDQQMIYAGQYLYATPKYLTINNLKVGEKIEVFYNDKSYSMLIKGTMITPYTTAMNYNQGLFTISAKGFAYLSENKKTYDENDLRLNNQRLLFTEEGNNWAKTGHIINEEINKHFKYSKAYGNNNQLLPDRLEVIWSPSFLEDVYWNTYKLLAKILGLVIIGLLILIFIVFYFMCENFLRQQKESFYNLKAMGVNNFVLTLLSSFSAIIPIFISLILSLFVAVPISRMLATSVSTAYSFDWPPILFTWKLLIYIFLIILCIFTIFMFNNFIVLNGKKSKIDKFKESKKPSKFIMMNKKMLTPLPSRTRIGLSFALTNVAKNIYCLIILSLVFTVILFTFQFNVSVNNSANSMISFANPDISIKYQSSSWDLKTIYDEEGNVQEYQHAYDQINKYDDLNKLFVVDNLDKFIDMAIYTSLNANIIETSKNNISNYMISGDYIYKLATSITSEAELKEIINKNVIPRIDNLVIKDVAKKWLTNSDNQTLMWNYYKLFQDKIKSMKASLHQLDIDEKSIFPINVLFGKTVIIPGEKNYWSSGVSFSSISTNNDLANATSVSASRKQHQNSFGSNKLNNFYSESTITKIKLVNGNEVSGLKIQVAQPLANRYRLRVGDTMFMSVNSLKTNEIADVKIPIVISGFMSNDLVTQNVYFEKTDYFRVLKETLKNKILHFNTTNVKEETKNPLSLGPAWTSYIKFLDDTIEKSDTLGSNDNLVLNNSQFSKEDIPVNLRYLTLPKVSNDLVLNKISESQSIKSVENERTDILSYWDNIDGPNDFWKSKNGKYINSLSNDLYNYRLIKEAILLKAAPFQNIMRTLDQALVGIVLSISLVIITLILFENKNTIILFKSLGYKTREINKYLITGYVLSGIVALIFALVANNFMISYLSQTIYDAVGISLVYVLSSSYILYGVILTASFILLILGSIKIYTRRQNPKEVIK</sequence>
<feature type="transmembrane region" description="Helical" evidence="1">
    <location>
        <begin position="503"/>
        <end position="526"/>
    </location>
</feature>
<feature type="transmembrane region" description="Helical" evidence="1">
    <location>
        <begin position="575"/>
        <end position="594"/>
    </location>
</feature>
<keyword evidence="1" id="KW-0812">Transmembrane</keyword>